<dbReference type="InParanoid" id="A0A409YGX9"/>
<protein>
    <submittedName>
        <fullName evidence="3">Uncharacterized protein</fullName>
    </submittedName>
</protein>
<gene>
    <name evidence="3" type="ORF">CVT26_011724</name>
</gene>
<feature type="region of interest" description="Disordered" evidence="2">
    <location>
        <begin position="303"/>
        <end position="333"/>
    </location>
</feature>
<dbReference type="STRING" id="231916.A0A409YGX9"/>
<accession>A0A409YGX9</accession>
<proteinExistence type="predicted"/>
<evidence type="ECO:0000256" key="1">
    <source>
        <dbReference type="SAM" id="Coils"/>
    </source>
</evidence>
<reference evidence="3 4" key="1">
    <citation type="journal article" date="2018" name="Evol. Lett.">
        <title>Horizontal gene cluster transfer increased hallucinogenic mushroom diversity.</title>
        <authorList>
            <person name="Reynolds H.T."/>
            <person name="Vijayakumar V."/>
            <person name="Gluck-Thaler E."/>
            <person name="Korotkin H.B."/>
            <person name="Matheny P.B."/>
            <person name="Slot J.C."/>
        </authorList>
    </citation>
    <scope>NUCLEOTIDE SEQUENCE [LARGE SCALE GENOMIC DNA]</scope>
    <source>
        <strain evidence="3 4">SRW20</strain>
    </source>
</reference>
<evidence type="ECO:0000313" key="3">
    <source>
        <dbReference type="EMBL" id="PPR02224.1"/>
    </source>
</evidence>
<organism evidence="3 4">
    <name type="scientific">Gymnopilus dilepis</name>
    <dbReference type="NCBI Taxonomy" id="231916"/>
    <lineage>
        <taxon>Eukaryota</taxon>
        <taxon>Fungi</taxon>
        <taxon>Dikarya</taxon>
        <taxon>Basidiomycota</taxon>
        <taxon>Agaricomycotina</taxon>
        <taxon>Agaricomycetes</taxon>
        <taxon>Agaricomycetidae</taxon>
        <taxon>Agaricales</taxon>
        <taxon>Agaricineae</taxon>
        <taxon>Hymenogastraceae</taxon>
        <taxon>Gymnopilus</taxon>
    </lineage>
</organism>
<dbReference type="EMBL" id="NHYE01000864">
    <property type="protein sequence ID" value="PPR02224.1"/>
    <property type="molecule type" value="Genomic_DNA"/>
</dbReference>
<dbReference type="AlphaFoldDB" id="A0A409YGX9"/>
<dbReference type="Proteomes" id="UP000284706">
    <property type="component" value="Unassembled WGS sequence"/>
</dbReference>
<dbReference type="OrthoDB" id="3364670at2759"/>
<evidence type="ECO:0000313" key="4">
    <source>
        <dbReference type="Proteomes" id="UP000284706"/>
    </source>
</evidence>
<name>A0A409YGX9_9AGAR</name>
<feature type="non-terminal residue" evidence="3">
    <location>
        <position position="333"/>
    </location>
</feature>
<feature type="compositionally biased region" description="Acidic residues" evidence="2">
    <location>
        <begin position="309"/>
        <end position="333"/>
    </location>
</feature>
<feature type="coiled-coil region" evidence="1">
    <location>
        <begin position="93"/>
        <end position="130"/>
    </location>
</feature>
<sequence>DEIKAKIKNAQSAISKKKTRLSVDEQVNLSRLKKNKFLALRLNALAVKHHIRSRLCQRKFELEQLHNSYRPSINQAKLDKHAQQQIKRKEPGIQTLARNYNKLCAEMEALIKAKRNYNKLCAEMEALIKAKRSPKGALAPSKIDTDKLFNLDVDDPIWQDTGLTDQTDDLDSVPAWLGNEAVIGGIKALLEHDRCKEEERRLIEEKVSLQQWFKEEWDITLVASYWLTKKEDMLYQMELRRKYLLRLYLHWEPPLQVIPNKSNDCISWGPSQEDIEAARHYENNEQVDYEQAENDIRQMVVDNEREDTLSDDNEGMAVLSDDEELDENEMDDA</sequence>
<feature type="non-terminal residue" evidence="3">
    <location>
        <position position="1"/>
    </location>
</feature>
<keyword evidence="1" id="KW-0175">Coiled coil</keyword>
<comment type="caution">
    <text evidence="3">The sequence shown here is derived from an EMBL/GenBank/DDBJ whole genome shotgun (WGS) entry which is preliminary data.</text>
</comment>
<keyword evidence="4" id="KW-1185">Reference proteome</keyword>
<evidence type="ECO:0000256" key="2">
    <source>
        <dbReference type="SAM" id="MobiDB-lite"/>
    </source>
</evidence>